<keyword evidence="5" id="KW-0998">Cell outer membrane</keyword>
<evidence type="ECO:0000256" key="2">
    <source>
        <dbReference type="ARBA" id="ARBA00006275"/>
    </source>
</evidence>
<evidence type="ECO:0000256" key="5">
    <source>
        <dbReference type="ARBA" id="ARBA00023237"/>
    </source>
</evidence>
<proteinExistence type="inferred from homology"/>
<evidence type="ECO:0000256" key="3">
    <source>
        <dbReference type="ARBA" id="ARBA00022729"/>
    </source>
</evidence>
<feature type="domain" description="SusD-like N-terminal" evidence="7">
    <location>
        <begin position="95"/>
        <end position="212"/>
    </location>
</feature>
<reference evidence="8 11" key="3">
    <citation type="submission" date="2018-07" db="EMBL/GenBank/DDBJ databases">
        <title>Leeuwenhoekiella genomics.</title>
        <authorList>
            <person name="Tahon G."/>
            <person name="Willems A."/>
        </authorList>
    </citation>
    <scope>NUCLEOTIDE SEQUENCE [LARGE SCALE GENOMIC DNA]</scope>
    <source>
        <strain evidence="8 11">LMG 24856</strain>
    </source>
</reference>
<dbReference type="EMBL" id="QOVN01000005">
    <property type="protein sequence ID" value="RXG28234.1"/>
    <property type="molecule type" value="Genomic_DNA"/>
</dbReference>
<dbReference type="Pfam" id="PF07980">
    <property type="entry name" value="SusD_RagB"/>
    <property type="match status" value="1"/>
</dbReference>
<dbReference type="PROSITE" id="PS51257">
    <property type="entry name" value="PROKAR_LIPOPROTEIN"/>
    <property type="match status" value="1"/>
</dbReference>
<keyword evidence="4" id="KW-0472">Membrane</keyword>
<comment type="subcellular location">
    <subcellularLocation>
        <location evidence="1">Cell outer membrane</location>
    </subcellularLocation>
</comment>
<dbReference type="Pfam" id="PF14322">
    <property type="entry name" value="SusD-like_3"/>
    <property type="match status" value="1"/>
</dbReference>
<evidence type="ECO:0000313" key="8">
    <source>
        <dbReference type="EMBL" id="RXG28234.1"/>
    </source>
</evidence>
<dbReference type="InterPro" id="IPR033985">
    <property type="entry name" value="SusD-like_N"/>
</dbReference>
<dbReference type="Gene3D" id="1.25.40.390">
    <property type="match status" value="1"/>
</dbReference>
<dbReference type="OrthoDB" id="5694214at2"/>
<keyword evidence="3" id="KW-0732">Signal</keyword>
<keyword evidence="11" id="KW-1185">Reference proteome</keyword>
<reference evidence="10" key="1">
    <citation type="submission" date="2016-11" db="EMBL/GenBank/DDBJ databases">
        <authorList>
            <person name="Varghese N."/>
            <person name="Submissions S."/>
        </authorList>
    </citation>
    <scope>NUCLEOTIDE SEQUENCE [LARGE SCALE GENOMIC DNA]</scope>
    <source>
        <strain evidence="10">DSM 19859</strain>
    </source>
</reference>
<sequence length="542" mass="60671">MKKITYIISCLTVLFTVISCQDFLEEENESFAVAEEFYLTGEGYQSLINANYSQLRELYGNAPWIYVCGTDLFAEGRDAEPTGLSRYSDLNPSSSGVAELYDNAYRAIQLANTAVYYADLTESTDVLDQQLGEVRYLRANAYFLLVQTYGGVPLITEYFREPVLEFSRESAENIYGFIISELEAALNQVGSGAYQGKVNQRAVNHLLAKVYLTRGYESFGSTADFTTAASYAEAAIAGQGLNLSFAELWAPGNPTYPIKEETLFSVQYDPASVSTAPFDLGHQQTAYFGPYQGGSEVAGDAPYRTYTLCPTQFAIDLFTEDDERYAATFMTEVYSRYFDFYDVDDTSTLPVAHYYAPAWEATQADQDAYLAEHPDATYHPYGSYVPSANPTNDYQTIPLKKFDDPEAPFGQNTSRRDIVLSRLGETYLIAAEAYLQAGQPGTGLTFLNDVRERAGVVDATLAEFDIDYILDERGRELMGEYHRWFDLKRTGTLIERASAYHYLVEEGNFNGANGELKILRPIPQSALDLNQNNDFEQNPAYQ</sequence>
<organism evidence="9 10">
    <name type="scientific">Leeuwenhoekiella palythoae</name>
    <dbReference type="NCBI Taxonomy" id="573501"/>
    <lineage>
        <taxon>Bacteria</taxon>
        <taxon>Pseudomonadati</taxon>
        <taxon>Bacteroidota</taxon>
        <taxon>Flavobacteriia</taxon>
        <taxon>Flavobacteriales</taxon>
        <taxon>Flavobacteriaceae</taxon>
        <taxon>Leeuwenhoekiella</taxon>
    </lineage>
</organism>
<dbReference type="AlphaFoldDB" id="A0A1M5Z725"/>
<protein>
    <submittedName>
        <fullName evidence="8">Outer membrane starch-binding protein</fullName>
    </submittedName>
    <submittedName>
        <fullName evidence="9">Starch-binding associating with outer membrane</fullName>
    </submittedName>
</protein>
<dbReference type="RefSeq" id="WP_072983932.1">
    <property type="nucleotide sequence ID" value="NZ_FQXT01000005.1"/>
</dbReference>
<dbReference type="InterPro" id="IPR012944">
    <property type="entry name" value="SusD_RagB_dom"/>
</dbReference>
<feature type="domain" description="RagB/SusD" evidence="6">
    <location>
        <begin position="261"/>
        <end position="541"/>
    </location>
</feature>
<dbReference type="Proteomes" id="UP000290037">
    <property type="component" value="Unassembled WGS sequence"/>
</dbReference>
<evidence type="ECO:0000256" key="1">
    <source>
        <dbReference type="ARBA" id="ARBA00004442"/>
    </source>
</evidence>
<dbReference type="STRING" id="573501.SAMN04487999_2701"/>
<reference evidence="9" key="2">
    <citation type="submission" date="2016-11" db="EMBL/GenBank/DDBJ databases">
        <authorList>
            <person name="Jaros S."/>
            <person name="Januszkiewicz K."/>
            <person name="Wedrychowicz H."/>
        </authorList>
    </citation>
    <scope>NUCLEOTIDE SEQUENCE [LARGE SCALE GENOMIC DNA]</scope>
    <source>
        <strain evidence="9">DSM 19859</strain>
    </source>
</reference>
<dbReference type="Proteomes" id="UP000184240">
    <property type="component" value="Unassembled WGS sequence"/>
</dbReference>
<name>A0A1M5Z725_9FLAO</name>
<evidence type="ECO:0000259" key="7">
    <source>
        <dbReference type="Pfam" id="PF14322"/>
    </source>
</evidence>
<comment type="similarity">
    <text evidence="2">Belongs to the SusD family.</text>
</comment>
<evidence type="ECO:0000259" key="6">
    <source>
        <dbReference type="Pfam" id="PF07980"/>
    </source>
</evidence>
<evidence type="ECO:0000313" key="11">
    <source>
        <dbReference type="Proteomes" id="UP000290037"/>
    </source>
</evidence>
<evidence type="ECO:0000256" key="4">
    <source>
        <dbReference type="ARBA" id="ARBA00023136"/>
    </source>
</evidence>
<dbReference type="SUPFAM" id="SSF48452">
    <property type="entry name" value="TPR-like"/>
    <property type="match status" value="1"/>
</dbReference>
<gene>
    <name evidence="8" type="ORF">DSM01_2744</name>
    <name evidence="9" type="ORF">SAMN04487999_2701</name>
</gene>
<evidence type="ECO:0000313" key="9">
    <source>
        <dbReference type="EMBL" id="SHI20030.1"/>
    </source>
</evidence>
<dbReference type="GO" id="GO:0009279">
    <property type="term" value="C:cell outer membrane"/>
    <property type="evidence" value="ECO:0007669"/>
    <property type="project" value="UniProtKB-SubCell"/>
</dbReference>
<evidence type="ECO:0000313" key="10">
    <source>
        <dbReference type="Proteomes" id="UP000184240"/>
    </source>
</evidence>
<dbReference type="InterPro" id="IPR011990">
    <property type="entry name" value="TPR-like_helical_dom_sf"/>
</dbReference>
<accession>A0A1M5Z725</accession>
<dbReference type="EMBL" id="FQXT01000005">
    <property type="protein sequence ID" value="SHI20030.1"/>
    <property type="molecule type" value="Genomic_DNA"/>
</dbReference>